<sequence length="76" mass="8611">MARTIYYVVYHNNQWKIKLGEQHYGPYTTQALAIRSAIDAAHQSGPAHNAQVLVQGTNNQFRTEYTYGADPYPPRG</sequence>
<proteinExistence type="predicted"/>
<dbReference type="OrthoDB" id="8858565at2"/>
<reference evidence="1 2" key="1">
    <citation type="submission" date="2017-01" db="EMBL/GenBank/DDBJ databases">
        <title>A new Hymenobacter.</title>
        <authorList>
            <person name="Liang Y."/>
            <person name="Feng F."/>
        </authorList>
    </citation>
    <scope>NUCLEOTIDE SEQUENCE [LARGE SCALE GENOMIC DNA]</scope>
    <source>
        <strain evidence="1">MIMBbqt21</strain>
    </source>
</reference>
<organism evidence="1 2">
    <name type="scientific">Hymenobacter crusticola</name>
    <dbReference type="NCBI Taxonomy" id="1770526"/>
    <lineage>
        <taxon>Bacteria</taxon>
        <taxon>Pseudomonadati</taxon>
        <taxon>Bacteroidota</taxon>
        <taxon>Cytophagia</taxon>
        <taxon>Cytophagales</taxon>
        <taxon>Hymenobacteraceae</taxon>
        <taxon>Hymenobacter</taxon>
    </lineage>
</organism>
<gene>
    <name evidence="1" type="ORF">BXP70_27145</name>
</gene>
<dbReference type="AlphaFoldDB" id="A0A243W7B9"/>
<dbReference type="EMBL" id="MTSE01000040">
    <property type="protein sequence ID" value="OUJ68984.1"/>
    <property type="molecule type" value="Genomic_DNA"/>
</dbReference>
<dbReference type="Pfam" id="PF09954">
    <property type="entry name" value="DUF2188"/>
    <property type="match status" value="1"/>
</dbReference>
<accession>A0A243W7B9</accession>
<evidence type="ECO:0000313" key="1">
    <source>
        <dbReference type="EMBL" id="OUJ68984.1"/>
    </source>
</evidence>
<keyword evidence="2" id="KW-1185">Reference proteome</keyword>
<evidence type="ECO:0008006" key="3">
    <source>
        <dbReference type="Google" id="ProtNLM"/>
    </source>
</evidence>
<dbReference type="RefSeq" id="WP_086597251.1">
    <property type="nucleotide sequence ID" value="NZ_MTSE01000040.1"/>
</dbReference>
<evidence type="ECO:0000313" key="2">
    <source>
        <dbReference type="Proteomes" id="UP000194873"/>
    </source>
</evidence>
<dbReference type="InterPro" id="IPR018691">
    <property type="entry name" value="DUF2188"/>
</dbReference>
<name>A0A243W7B9_9BACT</name>
<protein>
    <recommendedName>
        <fullName evidence="3">DUF2188 domain-containing protein</fullName>
    </recommendedName>
</protein>
<dbReference type="Proteomes" id="UP000194873">
    <property type="component" value="Unassembled WGS sequence"/>
</dbReference>
<comment type="caution">
    <text evidence="1">The sequence shown here is derived from an EMBL/GenBank/DDBJ whole genome shotgun (WGS) entry which is preliminary data.</text>
</comment>